<name>A0ABU8HCK7_9BACI</name>
<protein>
    <submittedName>
        <fullName evidence="2">Uncharacterized protein</fullName>
    </submittedName>
</protein>
<proteinExistence type="predicted"/>
<dbReference type="Proteomes" id="UP001312865">
    <property type="component" value="Unassembled WGS sequence"/>
</dbReference>
<accession>A0ABU8HCK7</accession>
<gene>
    <name evidence="2" type="ORF">WAK64_08065</name>
</gene>
<keyword evidence="1" id="KW-0472">Membrane</keyword>
<evidence type="ECO:0000256" key="1">
    <source>
        <dbReference type="SAM" id="Phobius"/>
    </source>
</evidence>
<keyword evidence="1" id="KW-0812">Transmembrane</keyword>
<comment type="caution">
    <text evidence="2">The sequence shown here is derived from an EMBL/GenBank/DDBJ whole genome shotgun (WGS) entry which is preliminary data.</text>
</comment>
<dbReference type="EMBL" id="JBBAXC010000005">
    <property type="protein sequence ID" value="MEI5907010.1"/>
    <property type="molecule type" value="Genomic_DNA"/>
</dbReference>
<dbReference type="RefSeq" id="WP_336586450.1">
    <property type="nucleotide sequence ID" value="NZ_JBBAXC010000005.1"/>
</dbReference>
<sequence>MENVGDVTLLILLGYFLFAEKYVPDGVLKIILDVVLIVLLVVIAIEKFLYLYLYFRERKQT</sequence>
<feature type="transmembrane region" description="Helical" evidence="1">
    <location>
        <begin position="30"/>
        <end position="55"/>
    </location>
</feature>
<reference evidence="2 3" key="1">
    <citation type="journal article" date="2018" name="J. Microbiol.">
        <title>Bacillus spongiae sp. nov., isolated from sponge of Jeju Island.</title>
        <authorList>
            <person name="Lee G.E."/>
            <person name="Im W.T."/>
            <person name="Park J.S."/>
        </authorList>
    </citation>
    <scope>NUCLEOTIDE SEQUENCE [LARGE SCALE GENOMIC DNA]</scope>
    <source>
        <strain evidence="2 3">135PIL107-10</strain>
    </source>
</reference>
<evidence type="ECO:0000313" key="3">
    <source>
        <dbReference type="Proteomes" id="UP001312865"/>
    </source>
</evidence>
<evidence type="ECO:0000313" key="2">
    <source>
        <dbReference type="EMBL" id="MEI5907010.1"/>
    </source>
</evidence>
<organism evidence="2 3">
    <name type="scientific">Bacillus spongiae</name>
    <dbReference type="NCBI Taxonomy" id="2683610"/>
    <lineage>
        <taxon>Bacteria</taxon>
        <taxon>Bacillati</taxon>
        <taxon>Bacillota</taxon>
        <taxon>Bacilli</taxon>
        <taxon>Bacillales</taxon>
        <taxon>Bacillaceae</taxon>
        <taxon>Bacillus</taxon>
    </lineage>
</organism>
<keyword evidence="3" id="KW-1185">Reference proteome</keyword>
<keyword evidence="1" id="KW-1133">Transmembrane helix</keyword>